<feature type="compositionally biased region" description="Gly residues" evidence="6">
    <location>
        <begin position="387"/>
        <end position="399"/>
    </location>
</feature>
<name>A0A3D4VBW5_9BACT</name>
<comment type="similarity">
    <text evidence="2">Belongs to the membrane fusion protein (MFP) (TC 8.A.1) family.</text>
</comment>
<dbReference type="Proteomes" id="UP000264071">
    <property type="component" value="Unassembled WGS sequence"/>
</dbReference>
<dbReference type="OMA" id="GQLMAIH"/>
<comment type="caution">
    <text evidence="11">The sequence shown here is derived from an EMBL/GenBank/DDBJ whole genome shotgun (WGS) entry which is preliminary data.</text>
</comment>
<dbReference type="Pfam" id="PF25876">
    <property type="entry name" value="HH_MFP_RND"/>
    <property type="match status" value="1"/>
</dbReference>
<reference evidence="11 12" key="1">
    <citation type="journal article" date="2018" name="Nat. Biotechnol.">
        <title>A standardized bacterial taxonomy based on genome phylogeny substantially revises the tree of life.</title>
        <authorList>
            <person name="Parks D.H."/>
            <person name="Chuvochina M."/>
            <person name="Waite D.W."/>
            <person name="Rinke C."/>
            <person name="Skarshewski A."/>
            <person name="Chaumeil P.A."/>
            <person name="Hugenholtz P."/>
        </authorList>
    </citation>
    <scope>NUCLEOTIDE SEQUENCE [LARGE SCALE GENOMIC DNA]</scope>
    <source>
        <strain evidence="11">UBA8844</strain>
    </source>
</reference>
<organism evidence="11 12">
    <name type="scientific">Gemmatimonas aurantiaca</name>
    <dbReference type="NCBI Taxonomy" id="173480"/>
    <lineage>
        <taxon>Bacteria</taxon>
        <taxon>Pseudomonadati</taxon>
        <taxon>Gemmatimonadota</taxon>
        <taxon>Gemmatimonadia</taxon>
        <taxon>Gemmatimonadales</taxon>
        <taxon>Gemmatimonadaceae</taxon>
        <taxon>Gemmatimonas</taxon>
    </lineage>
</organism>
<dbReference type="AlphaFoldDB" id="A0A3D4VBW5"/>
<accession>A0A3D4VBW5</accession>
<sequence length="420" mass="44472">MPAIATPTPARRFFIQPALPPRAAFLLLMALGACKEQVRPQRPTPTVSVEPAAKGALPYIVVANGQVEPNRTVAVQSLVSGQLTRIAIAEGDEVSQGQVLFEIDPRPFRAELQRVQATLARDEATLVRARADSARFAALASDGYVTKQQLDQAFAEVSALSATVSANRASLDRARFDLENTVVKAPISGRTGQLLFRAGALVRASTDQLVTINELRPVLVRFPVPEKDFEEMRRRAGVDKPLAVKVTPNGADTTKSIKATLTFVDNQVDRTTGSVLLKARVPNEDRALWPGQFVSVGLQLDVEQNVITVPSIAVVTTGTTSFVYVMEDGKAKRTVVKPGRLAGSLIRVDSGLVGGEQVIIEGQTRLSDGASVRLRGEEGDRPRKADSGGGQRGGNGGAGSAANSPRGNGGQSGGQGGQAR</sequence>
<gene>
    <name evidence="11" type="ORF">DGD08_15430</name>
</gene>
<dbReference type="Gene3D" id="1.10.287.470">
    <property type="entry name" value="Helix hairpin bin"/>
    <property type="match status" value="1"/>
</dbReference>
<evidence type="ECO:0000256" key="6">
    <source>
        <dbReference type="SAM" id="MobiDB-lite"/>
    </source>
</evidence>
<dbReference type="Pfam" id="PF25917">
    <property type="entry name" value="BSH_RND"/>
    <property type="match status" value="1"/>
</dbReference>
<dbReference type="Gene3D" id="2.40.50.100">
    <property type="match status" value="1"/>
</dbReference>
<dbReference type="NCBIfam" id="TIGR01730">
    <property type="entry name" value="RND_mfp"/>
    <property type="match status" value="1"/>
</dbReference>
<dbReference type="PANTHER" id="PTHR30469">
    <property type="entry name" value="MULTIDRUG RESISTANCE PROTEIN MDTA"/>
    <property type="match status" value="1"/>
</dbReference>
<dbReference type="InterPro" id="IPR058637">
    <property type="entry name" value="YknX-like_C"/>
</dbReference>
<dbReference type="Pfam" id="PF25989">
    <property type="entry name" value="YknX_C"/>
    <property type="match status" value="1"/>
</dbReference>
<evidence type="ECO:0000256" key="3">
    <source>
        <dbReference type="ARBA" id="ARBA00022475"/>
    </source>
</evidence>
<feature type="domain" description="Multidrug resistance protein MdtA-like beta-barrel" evidence="9">
    <location>
        <begin position="217"/>
        <end position="301"/>
    </location>
</feature>
<evidence type="ECO:0000259" key="9">
    <source>
        <dbReference type="Pfam" id="PF25944"/>
    </source>
</evidence>
<dbReference type="GO" id="GO:1990281">
    <property type="term" value="C:efflux pump complex"/>
    <property type="evidence" value="ECO:0007669"/>
    <property type="project" value="TreeGrafter"/>
</dbReference>
<evidence type="ECO:0000313" key="11">
    <source>
        <dbReference type="EMBL" id="HCT58595.1"/>
    </source>
</evidence>
<evidence type="ECO:0000259" key="8">
    <source>
        <dbReference type="Pfam" id="PF25917"/>
    </source>
</evidence>
<feature type="domain" description="YknX-like C-terminal permuted SH3-like" evidence="10">
    <location>
        <begin position="306"/>
        <end position="373"/>
    </location>
</feature>
<dbReference type="EMBL" id="DPIY01000011">
    <property type="protein sequence ID" value="HCT58595.1"/>
    <property type="molecule type" value="Genomic_DNA"/>
</dbReference>
<feature type="region of interest" description="Disordered" evidence="6">
    <location>
        <begin position="373"/>
        <end position="420"/>
    </location>
</feature>
<evidence type="ECO:0000256" key="4">
    <source>
        <dbReference type="ARBA" id="ARBA00022519"/>
    </source>
</evidence>
<dbReference type="InterPro" id="IPR058626">
    <property type="entry name" value="MdtA-like_b-barrel"/>
</dbReference>
<evidence type="ECO:0000313" key="12">
    <source>
        <dbReference type="Proteomes" id="UP000264071"/>
    </source>
</evidence>
<evidence type="ECO:0000259" key="10">
    <source>
        <dbReference type="Pfam" id="PF25989"/>
    </source>
</evidence>
<dbReference type="InterPro" id="IPR058624">
    <property type="entry name" value="MdtA-like_HH"/>
</dbReference>
<dbReference type="PANTHER" id="PTHR30469:SF36">
    <property type="entry name" value="BLL3903 PROTEIN"/>
    <property type="match status" value="1"/>
</dbReference>
<evidence type="ECO:0000259" key="7">
    <source>
        <dbReference type="Pfam" id="PF25876"/>
    </source>
</evidence>
<feature type="domain" description="Multidrug resistance protein MdtA-like barrel-sandwich hybrid" evidence="8">
    <location>
        <begin position="71"/>
        <end position="211"/>
    </location>
</feature>
<dbReference type="Pfam" id="PF25944">
    <property type="entry name" value="Beta-barrel_RND"/>
    <property type="match status" value="1"/>
</dbReference>
<dbReference type="GO" id="GO:0015562">
    <property type="term" value="F:efflux transmembrane transporter activity"/>
    <property type="evidence" value="ECO:0007669"/>
    <property type="project" value="TreeGrafter"/>
</dbReference>
<dbReference type="InterPro" id="IPR058625">
    <property type="entry name" value="MdtA-like_BSH"/>
</dbReference>
<proteinExistence type="inferred from homology"/>
<comment type="subcellular location">
    <subcellularLocation>
        <location evidence="1">Cell membrane</location>
    </subcellularLocation>
</comment>
<dbReference type="Gene3D" id="2.40.420.20">
    <property type="match status" value="1"/>
</dbReference>
<feature type="compositionally biased region" description="Basic and acidic residues" evidence="6">
    <location>
        <begin position="374"/>
        <end position="386"/>
    </location>
</feature>
<dbReference type="SUPFAM" id="SSF111369">
    <property type="entry name" value="HlyD-like secretion proteins"/>
    <property type="match status" value="1"/>
</dbReference>
<feature type="compositionally biased region" description="Gly residues" evidence="6">
    <location>
        <begin position="407"/>
        <end position="420"/>
    </location>
</feature>
<keyword evidence="4" id="KW-0997">Cell inner membrane</keyword>
<feature type="domain" description="Multidrug resistance protein MdtA-like alpha-helical hairpin" evidence="7">
    <location>
        <begin position="112"/>
        <end position="180"/>
    </location>
</feature>
<dbReference type="InterPro" id="IPR006143">
    <property type="entry name" value="RND_pump_MFP"/>
</dbReference>
<protein>
    <submittedName>
        <fullName evidence="11">Efflux RND transporter periplasmic adaptor subunit</fullName>
    </submittedName>
</protein>
<evidence type="ECO:0000256" key="2">
    <source>
        <dbReference type="ARBA" id="ARBA00009477"/>
    </source>
</evidence>
<evidence type="ECO:0000256" key="5">
    <source>
        <dbReference type="ARBA" id="ARBA00023136"/>
    </source>
</evidence>
<keyword evidence="3" id="KW-1003">Cell membrane</keyword>
<evidence type="ECO:0000256" key="1">
    <source>
        <dbReference type="ARBA" id="ARBA00004236"/>
    </source>
</evidence>
<dbReference type="Gene3D" id="2.40.30.170">
    <property type="match status" value="1"/>
</dbReference>
<keyword evidence="5" id="KW-0472">Membrane</keyword>